<dbReference type="PROSITE" id="PS51192">
    <property type="entry name" value="HELICASE_ATP_BIND_1"/>
    <property type="match status" value="1"/>
</dbReference>
<dbReference type="EMBL" id="RCCK01000011">
    <property type="protein sequence ID" value="RLJ76634.1"/>
    <property type="molecule type" value="Genomic_DNA"/>
</dbReference>
<reference evidence="8 10" key="1">
    <citation type="submission" date="2018-10" db="EMBL/GenBank/DDBJ databases">
        <title>Genomic Encyclopedia of Archaeal and Bacterial Type Strains, Phase II (KMG-II): from individual species to whole genera.</title>
        <authorList>
            <person name="Goeker M."/>
        </authorList>
    </citation>
    <scope>NUCLEOTIDE SEQUENCE [LARGE SCALE GENOMIC DNA]</scope>
    <source>
        <strain evidence="8 10">DSM 19624</strain>
    </source>
</reference>
<comment type="caution">
    <text evidence="8">The sequence shown here is derived from an EMBL/GenBank/DDBJ whole genome shotgun (WGS) entry which is preliminary data.</text>
</comment>
<evidence type="ECO:0000256" key="2">
    <source>
        <dbReference type="ARBA" id="ARBA00022801"/>
    </source>
</evidence>
<dbReference type="GO" id="GO:0005829">
    <property type="term" value="C:cytosol"/>
    <property type="evidence" value="ECO:0007669"/>
    <property type="project" value="TreeGrafter"/>
</dbReference>
<evidence type="ECO:0000313" key="10">
    <source>
        <dbReference type="Proteomes" id="UP000273898"/>
    </source>
</evidence>
<dbReference type="EMBL" id="SOPX01000001">
    <property type="protein sequence ID" value="TFB34087.1"/>
    <property type="molecule type" value="Genomic_DNA"/>
</dbReference>
<dbReference type="GO" id="GO:0016787">
    <property type="term" value="F:hydrolase activity"/>
    <property type="evidence" value="ECO:0007669"/>
    <property type="project" value="UniProtKB-KW"/>
</dbReference>
<dbReference type="InterPro" id="IPR050079">
    <property type="entry name" value="DEAD_box_RNA_helicase"/>
</dbReference>
<gene>
    <name evidence="8" type="ORF">BCL90_1677</name>
    <name evidence="9" type="ORF">E3V97_08600</name>
</gene>
<dbReference type="SMART" id="SM00487">
    <property type="entry name" value="DEXDc"/>
    <property type="match status" value="1"/>
</dbReference>
<dbReference type="OrthoDB" id="9762011at2"/>
<evidence type="ECO:0000313" key="9">
    <source>
        <dbReference type="EMBL" id="TFB34087.1"/>
    </source>
</evidence>
<evidence type="ECO:0000259" key="7">
    <source>
        <dbReference type="PROSITE" id="PS51194"/>
    </source>
</evidence>
<protein>
    <submittedName>
        <fullName evidence="8">ATP-independent RNA helicase DbpA</fullName>
    </submittedName>
    <submittedName>
        <fullName evidence="9">DEAD/DEAH box helicase</fullName>
    </submittedName>
</protein>
<evidence type="ECO:0000256" key="5">
    <source>
        <dbReference type="ARBA" id="ARBA00038437"/>
    </source>
</evidence>
<dbReference type="InterPro" id="IPR044742">
    <property type="entry name" value="DEAD/DEAH_RhlB"/>
</dbReference>
<dbReference type="Pfam" id="PF00270">
    <property type="entry name" value="DEAD"/>
    <property type="match status" value="1"/>
</dbReference>
<evidence type="ECO:0000259" key="6">
    <source>
        <dbReference type="PROSITE" id="PS51192"/>
    </source>
</evidence>
<dbReference type="CDD" id="cd18787">
    <property type="entry name" value="SF2_C_DEAD"/>
    <property type="match status" value="1"/>
</dbReference>
<dbReference type="PANTHER" id="PTHR47959:SF1">
    <property type="entry name" value="ATP-DEPENDENT RNA HELICASE DBPA"/>
    <property type="match status" value="1"/>
</dbReference>
<dbReference type="Gene3D" id="3.30.70.330">
    <property type="match status" value="1"/>
</dbReference>
<dbReference type="Pfam" id="PF03880">
    <property type="entry name" value="DbpA"/>
    <property type="match status" value="1"/>
</dbReference>
<dbReference type="CDD" id="cd12252">
    <property type="entry name" value="RRM_DbpA"/>
    <property type="match status" value="1"/>
</dbReference>
<keyword evidence="4" id="KW-0067">ATP-binding</keyword>
<keyword evidence="1" id="KW-0547">Nucleotide-binding</keyword>
<dbReference type="InterPro" id="IPR011545">
    <property type="entry name" value="DEAD/DEAH_box_helicase_dom"/>
</dbReference>
<dbReference type="InterPro" id="IPR014001">
    <property type="entry name" value="Helicase_ATP-bd"/>
</dbReference>
<dbReference type="RefSeq" id="WP_121283511.1">
    <property type="nucleotide sequence ID" value="NZ_RCCK01000011.1"/>
</dbReference>
<comment type="similarity">
    <text evidence="5">Belongs to the DEAD box helicase family.</text>
</comment>
<dbReference type="AlphaFoldDB" id="A0A497Y281"/>
<feature type="domain" description="Helicase C-terminal" evidence="7">
    <location>
        <begin position="215"/>
        <end position="361"/>
    </location>
</feature>
<dbReference type="PROSITE" id="PS51194">
    <property type="entry name" value="HELICASE_CTER"/>
    <property type="match status" value="1"/>
</dbReference>
<evidence type="ECO:0000256" key="3">
    <source>
        <dbReference type="ARBA" id="ARBA00022806"/>
    </source>
</evidence>
<organism evidence="8 10">
    <name type="scientific">Pedobacter alluvionis</name>
    <dbReference type="NCBI Taxonomy" id="475253"/>
    <lineage>
        <taxon>Bacteria</taxon>
        <taxon>Pseudomonadati</taxon>
        <taxon>Bacteroidota</taxon>
        <taxon>Sphingobacteriia</taxon>
        <taxon>Sphingobacteriales</taxon>
        <taxon>Sphingobacteriaceae</taxon>
        <taxon>Pedobacter</taxon>
    </lineage>
</organism>
<evidence type="ECO:0000313" key="8">
    <source>
        <dbReference type="EMBL" id="RLJ76634.1"/>
    </source>
</evidence>
<proteinExistence type="inferred from homology"/>
<dbReference type="PANTHER" id="PTHR47959">
    <property type="entry name" value="ATP-DEPENDENT RNA HELICASE RHLE-RELATED"/>
    <property type="match status" value="1"/>
</dbReference>
<dbReference type="GO" id="GO:0005524">
    <property type="term" value="F:ATP binding"/>
    <property type="evidence" value="ECO:0007669"/>
    <property type="project" value="UniProtKB-KW"/>
</dbReference>
<feature type="domain" description="Helicase ATP-binding" evidence="6">
    <location>
        <begin position="22"/>
        <end position="190"/>
    </location>
</feature>
<dbReference type="InterPro" id="IPR005580">
    <property type="entry name" value="DbpA/CsdA_RNA-bd_dom"/>
</dbReference>
<evidence type="ECO:0000256" key="4">
    <source>
        <dbReference type="ARBA" id="ARBA00022840"/>
    </source>
</evidence>
<keyword evidence="3 8" id="KW-0347">Helicase</keyword>
<keyword evidence="2" id="KW-0378">Hydrolase</keyword>
<accession>A0A497Y281</accession>
<dbReference type="SUPFAM" id="SSF52540">
    <property type="entry name" value="P-loop containing nucleoside triphosphate hydrolases"/>
    <property type="match status" value="1"/>
</dbReference>
<name>A0A497Y281_9SPHI</name>
<dbReference type="SMART" id="SM00490">
    <property type="entry name" value="HELICc"/>
    <property type="match status" value="1"/>
</dbReference>
<dbReference type="GO" id="GO:0003676">
    <property type="term" value="F:nucleic acid binding"/>
    <property type="evidence" value="ECO:0007669"/>
    <property type="project" value="InterPro"/>
</dbReference>
<keyword evidence="11" id="KW-1185">Reference proteome</keyword>
<dbReference type="Gene3D" id="3.40.50.300">
    <property type="entry name" value="P-loop containing nucleotide triphosphate hydrolases"/>
    <property type="match status" value="2"/>
</dbReference>
<sequence>MMENALKKLNISALNEMQESSVKAAKTGKDVILIAPTGSGKTLAFLLPLLSNLKTGVKGVQALVLVPSRELALQIEQVFKQMGTSFKVNCCYGGHAVRIEKNNLAHPPAVLIGTPGRIAYHLEHQNFDESFIETLVLDEFDKALEFGFENDMSYIIGSLLSLKQRILTSATKMEEIPAFVKLNAPVEVDYSKNIEAKPDLKLKKITVPAADKLDYLFRLLSKIGSKNTLVFCNHRETVDRISDLLFENGLGHDVFHGGMEQFDREKALLKFRNGSHRILITTDLAARGLDIPEVEHIVHYQLPYTEDAYIHRNGRTARMHAKGTAYAILTSEENYKYLPDDIEEEVLEDRYVLPQESDWVTLYLAHGKKDKINKIDIVGLFLQKGELAKDDLGLIEVKDTTSYVAVKRSKITQLLKKLNGEKIKGKKLKLEIAS</sequence>
<dbReference type="InterPro" id="IPR001650">
    <property type="entry name" value="Helicase_C-like"/>
</dbReference>
<dbReference type="InterPro" id="IPR027417">
    <property type="entry name" value="P-loop_NTPase"/>
</dbReference>
<dbReference type="Proteomes" id="UP000297429">
    <property type="component" value="Unassembled WGS sequence"/>
</dbReference>
<evidence type="ECO:0000256" key="1">
    <source>
        <dbReference type="ARBA" id="ARBA00022741"/>
    </source>
</evidence>
<evidence type="ECO:0000313" key="11">
    <source>
        <dbReference type="Proteomes" id="UP000297429"/>
    </source>
</evidence>
<reference evidence="9 11" key="2">
    <citation type="submission" date="2019-03" db="EMBL/GenBank/DDBJ databases">
        <authorList>
            <person name="He R.-H."/>
        </authorList>
    </citation>
    <scope>NUCLEOTIDE SEQUENCE [LARGE SCALE GENOMIC DNA]</scope>
    <source>
        <strain evidence="9 11">DSM 19624</strain>
    </source>
</reference>
<dbReference type="Pfam" id="PF00271">
    <property type="entry name" value="Helicase_C"/>
    <property type="match status" value="1"/>
</dbReference>
<dbReference type="CDD" id="cd00268">
    <property type="entry name" value="DEADc"/>
    <property type="match status" value="1"/>
</dbReference>
<dbReference type="Proteomes" id="UP000273898">
    <property type="component" value="Unassembled WGS sequence"/>
</dbReference>
<dbReference type="GO" id="GO:0003724">
    <property type="term" value="F:RNA helicase activity"/>
    <property type="evidence" value="ECO:0007669"/>
    <property type="project" value="TreeGrafter"/>
</dbReference>
<dbReference type="InterPro" id="IPR012677">
    <property type="entry name" value="Nucleotide-bd_a/b_plait_sf"/>
</dbReference>